<keyword evidence="2" id="KW-1185">Reference proteome</keyword>
<proteinExistence type="predicted"/>
<gene>
    <name evidence="1" type="ORF">BV22DRAFT_42675</name>
</gene>
<dbReference type="Proteomes" id="UP000790709">
    <property type="component" value="Unassembled WGS sequence"/>
</dbReference>
<organism evidence="1 2">
    <name type="scientific">Leucogyrophana mollusca</name>
    <dbReference type="NCBI Taxonomy" id="85980"/>
    <lineage>
        <taxon>Eukaryota</taxon>
        <taxon>Fungi</taxon>
        <taxon>Dikarya</taxon>
        <taxon>Basidiomycota</taxon>
        <taxon>Agaricomycotina</taxon>
        <taxon>Agaricomycetes</taxon>
        <taxon>Agaricomycetidae</taxon>
        <taxon>Boletales</taxon>
        <taxon>Boletales incertae sedis</taxon>
        <taxon>Leucogyrophana</taxon>
    </lineage>
</organism>
<reference evidence="1" key="1">
    <citation type="journal article" date="2021" name="New Phytol.">
        <title>Evolutionary innovations through gain and loss of genes in the ectomycorrhizal Boletales.</title>
        <authorList>
            <person name="Wu G."/>
            <person name="Miyauchi S."/>
            <person name="Morin E."/>
            <person name="Kuo A."/>
            <person name="Drula E."/>
            <person name="Varga T."/>
            <person name="Kohler A."/>
            <person name="Feng B."/>
            <person name="Cao Y."/>
            <person name="Lipzen A."/>
            <person name="Daum C."/>
            <person name="Hundley H."/>
            <person name="Pangilinan J."/>
            <person name="Johnson J."/>
            <person name="Barry K."/>
            <person name="LaButti K."/>
            <person name="Ng V."/>
            <person name="Ahrendt S."/>
            <person name="Min B."/>
            <person name="Choi I.G."/>
            <person name="Park H."/>
            <person name="Plett J.M."/>
            <person name="Magnuson J."/>
            <person name="Spatafora J.W."/>
            <person name="Nagy L.G."/>
            <person name="Henrissat B."/>
            <person name="Grigoriev I.V."/>
            <person name="Yang Z.L."/>
            <person name="Xu J."/>
            <person name="Martin F.M."/>
        </authorList>
    </citation>
    <scope>NUCLEOTIDE SEQUENCE</scope>
    <source>
        <strain evidence="1">KUC20120723A-06</strain>
    </source>
</reference>
<dbReference type="EMBL" id="MU266329">
    <property type="protein sequence ID" value="KAH7930901.1"/>
    <property type="molecule type" value="Genomic_DNA"/>
</dbReference>
<evidence type="ECO:0000313" key="2">
    <source>
        <dbReference type="Proteomes" id="UP000790709"/>
    </source>
</evidence>
<accession>A0ACB8C118</accession>
<evidence type="ECO:0000313" key="1">
    <source>
        <dbReference type="EMBL" id="KAH7930901.1"/>
    </source>
</evidence>
<comment type="caution">
    <text evidence="1">The sequence shown here is derived from an EMBL/GenBank/DDBJ whole genome shotgun (WGS) entry which is preliminary data.</text>
</comment>
<name>A0ACB8C118_9AGAM</name>
<sequence length="92" mass="9966">MPFPFALSRFLLLILIVICHVASIVISMLSFVGGTGGPFEAVAVVSSIISLLVFPITLFYKYINQNAEASNTRSLVTFGSLWLSSFGFPLCC</sequence>
<protein>
    <submittedName>
        <fullName evidence="1">Uncharacterized protein</fullName>
    </submittedName>
</protein>